<dbReference type="EMBL" id="MU154529">
    <property type="protein sequence ID" value="KAF9499935.1"/>
    <property type="molecule type" value="Genomic_DNA"/>
</dbReference>
<name>A0A9P6A832_PLEER</name>
<reference evidence="2" key="1">
    <citation type="submission" date="2020-11" db="EMBL/GenBank/DDBJ databases">
        <authorList>
            <consortium name="DOE Joint Genome Institute"/>
            <person name="Ahrendt S."/>
            <person name="Riley R."/>
            <person name="Andreopoulos W."/>
            <person name="Labutti K."/>
            <person name="Pangilinan J."/>
            <person name="Ruiz-Duenas F.J."/>
            <person name="Barrasa J.M."/>
            <person name="Sanchez-Garcia M."/>
            <person name="Camarero S."/>
            <person name="Miyauchi S."/>
            <person name="Serrano A."/>
            <person name="Linde D."/>
            <person name="Babiker R."/>
            <person name="Drula E."/>
            <person name="Ayuso-Fernandez I."/>
            <person name="Pacheco R."/>
            <person name="Padilla G."/>
            <person name="Ferreira P."/>
            <person name="Barriuso J."/>
            <person name="Kellner H."/>
            <person name="Castanera R."/>
            <person name="Alfaro M."/>
            <person name="Ramirez L."/>
            <person name="Pisabarro A.G."/>
            <person name="Kuo A."/>
            <person name="Tritt A."/>
            <person name="Lipzen A."/>
            <person name="He G."/>
            <person name="Yan M."/>
            <person name="Ng V."/>
            <person name="Cullen D."/>
            <person name="Martin F."/>
            <person name="Rosso M.-N."/>
            <person name="Henrissat B."/>
            <person name="Hibbett D."/>
            <person name="Martinez A.T."/>
            <person name="Grigoriev I.V."/>
        </authorList>
    </citation>
    <scope>NUCLEOTIDE SEQUENCE</scope>
    <source>
        <strain evidence="2">ATCC 90797</strain>
    </source>
</reference>
<accession>A0A9P6A832</accession>
<dbReference type="AlphaFoldDB" id="A0A9P6A832"/>
<evidence type="ECO:0000313" key="3">
    <source>
        <dbReference type="Proteomes" id="UP000807025"/>
    </source>
</evidence>
<keyword evidence="3" id="KW-1185">Reference proteome</keyword>
<proteinExistence type="predicted"/>
<sequence>MTTNNHTALVVPMTPSAADQNRMPPQTLASLSEMPSIPSFAALVVSLLPLQANMPETIDALKARVLKLQSDNTKLVVHCALAKFELQKKMRKLNAHKTRPTKKQKVKAFSDTLCLTSFQFIAYLEQESEAHCVKEQEKEVRQQAQAAKENEASQQHLTSSPDTPFGSSLASKKKEKLKTLTHTLALLLDGTVKQLNKHNDI</sequence>
<protein>
    <submittedName>
        <fullName evidence="2">Uncharacterized protein</fullName>
    </submittedName>
</protein>
<feature type="region of interest" description="Disordered" evidence="1">
    <location>
        <begin position="143"/>
        <end position="171"/>
    </location>
</feature>
<comment type="caution">
    <text evidence="2">The sequence shown here is derived from an EMBL/GenBank/DDBJ whole genome shotgun (WGS) entry which is preliminary data.</text>
</comment>
<evidence type="ECO:0000256" key="1">
    <source>
        <dbReference type="SAM" id="MobiDB-lite"/>
    </source>
</evidence>
<feature type="compositionally biased region" description="Polar residues" evidence="1">
    <location>
        <begin position="152"/>
        <end position="166"/>
    </location>
</feature>
<dbReference type="Proteomes" id="UP000807025">
    <property type="component" value="Unassembled WGS sequence"/>
</dbReference>
<organism evidence="2 3">
    <name type="scientific">Pleurotus eryngii</name>
    <name type="common">Boletus of the steppes</name>
    <dbReference type="NCBI Taxonomy" id="5323"/>
    <lineage>
        <taxon>Eukaryota</taxon>
        <taxon>Fungi</taxon>
        <taxon>Dikarya</taxon>
        <taxon>Basidiomycota</taxon>
        <taxon>Agaricomycotina</taxon>
        <taxon>Agaricomycetes</taxon>
        <taxon>Agaricomycetidae</taxon>
        <taxon>Agaricales</taxon>
        <taxon>Pleurotineae</taxon>
        <taxon>Pleurotaceae</taxon>
        <taxon>Pleurotus</taxon>
    </lineage>
</organism>
<evidence type="ECO:0000313" key="2">
    <source>
        <dbReference type="EMBL" id="KAF9499935.1"/>
    </source>
</evidence>
<gene>
    <name evidence="2" type="ORF">BDN71DRAFT_1502421</name>
</gene>